<dbReference type="Gene3D" id="3.40.630.30">
    <property type="match status" value="1"/>
</dbReference>
<dbReference type="AlphaFoldDB" id="A0A9J6P2V5"/>
<accession>A0A9J6P2V5</accession>
<dbReference type="GO" id="GO:0007064">
    <property type="term" value="P:mitotic sister chromatid cohesion"/>
    <property type="evidence" value="ECO:0007669"/>
    <property type="project" value="TreeGrafter"/>
</dbReference>
<dbReference type="SUPFAM" id="SSF55729">
    <property type="entry name" value="Acyl-CoA N-acyltransferases (Nat)"/>
    <property type="match status" value="1"/>
</dbReference>
<protein>
    <submittedName>
        <fullName evidence="2">GNAT family N-acetyltransferase</fullName>
    </submittedName>
</protein>
<dbReference type="InterPro" id="IPR051556">
    <property type="entry name" value="N-term/lysine_N-AcTrnsfr"/>
</dbReference>
<comment type="caution">
    <text evidence="2">The sequence shown here is derived from an EMBL/GenBank/DDBJ whole genome shotgun (WGS) entry which is preliminary data.</text>
</comment>
<proteinExistence type="predicted"/>
<evidence type="ECO:0000313" key="3">
    <source>
        <dbReference type="Proteomes" id="UP001056429"/>
    </source>
</evidence>
<reference evidence="2" key="1">
    <citation type="journal article" date="2021" name="mSystems">
        <title>Bacteria and Archaea Synergistically Convert Glycine Betaine to Biogenic Methane in the Formosa Cold Seep of the South China Sea.</title>
        <authorList>
            <person name="Li L."/>
            <person name="Zhang W."/>
            <person name="Zhang S."/>
            <person name="Song L."/>
            <person name="Sun Q."/>
            <person name="Zhang H."/>
            <person name="Xiang H."/>
            <person name="Dong X."/>
        </authorList>
    </citation>
    <scope>NUCLEOTIDE SEQUENCE</scope>
    <source>
        <strain evidence="2">ZWT</strain>
    </source>
</reference>
<sequence length="291" mass="33751">MEELICKNQVIVKKGANEKSFGELKQLVQMCNENDNTELTFHLDDVEEDITKFLFYNEAKLIGYFEMTPSYVKGEVMVWGTIHPSYRRNEIFYDLFQYIKDNCKGNNINKLKVINEREAAYVRDYVTSIGGKLLYSTYKMNFNKEYYKEKTEEVTDFILEKASLEDLEDMIPIGMEAFETTEKEERSYNESNLKDAKNNNFIGKINNTPVGLISARIQEGEGIIFDLAVLKSYRRRGIGRAILSKTISYLLNQGIEKFKLGVETENINALTLYEDSGFRIEKASDCYEIKI</sequence>
<dbReference type="Pfam" id="PF00583">
    <property type="entry name" value="Acetyltransf_1"/>
    <property type="match status" value="1"/>
</dbReference>
<keyword evidence="3" id="KW-1185">Reference proteome</keyword>
<dbReference type="Proteomes" id="UP001056429">
    <property type="component" value="Unassembled WGS sequence"/>
</dbReference>
<dbReference type="CDD" id="cd04301">
    <property type="entry name" value="NAT_SF"/>
    <property type="match status" value="1"/>
</dbReference>
<reference evidence="2" key="2">
    <citation type="submission" date="2021-04" db="EMBL/GenBank/DDBJ databases">
        <authorList>
            <person name="Dong X."/>
        </authorList>
    </citation>
    <scope>NUCLEOTIDE SEQUENCE</scope>
    <source>
        <strain evidence="2">ZWT</strain>
    </source>
</reference>
<dbReference type="PROSITE" id="PS51186">
    <property type="entry name" value="GNAT"/>
    <property type="match status" value="1"/>
</dbReference>
<dbReference type="GO" id="GO:0008080">
    <property type="term" value="F:N-acetyltransferase activity"/>
    <property type="evidence" value="ECO:0007669"/>
    <property type="project" value="TreeGrafter"/>
</dbReference>
<dbReference type="EMBL" id="JAGSOJ010000002">
    <property type="protein sequence ID" value="MCM1989856.1"/>
    <property type="molecule type" value="Genomic_DNA"/>
</dbReference>
<evidence type="ECO:0000259" key="1">
    <source>
        <dbReference type="PROSITE" id="PS51186"/>
    </source>
</evidence>
<dbReference type="PANTHER" id="PTHR42919:SF20">
    <property type="entry name" value="GCN5-RELATED N-ACETYLTRANSFERASE 10, CHLOROPLASTIC"/>
    <property type="match status" value="1"/>
</dbReference>
<feature type="domain" description="N-acetyltransferase" evidence="1">
    <location>
        <begin position="157"/>
        <end position="291"/>
    </location>
</feature>
<organism evidence="2 3">
    <name type="scientific">Oceanirhabdus seepicola</name>
    <dbReference type="NCBI Taxonomy" id="2828781"/>
    <lineage>
        <taxon>Bacteria</taxon>
        <taxon>Bacillati</taxon>
        <taxon>Bacillota</taxon>
        <taxon>Clostridia</taxon>
        <taxon>Eubacteriales</taxon>
        <taxon>Clostridiaceae</taxon>
        <taxon>Oceanirhabdus</taxon>
    </lineage>
</organism>
<dbReference type="InterPro" id="IPR000182">
    <property type="entry name" value="GNAT_dom"/>
</dbReference>
<dbReference type="GO" id="GO:0031415">
    <property type="term" value="C:NatA complex"/>
    <property type="evidence" value="ECO:0007669"/>
    <property type="project" value="TreeGrafter"/>
</dbReference>
<dbReference type="InterPro" id="IPR016181">
    <property type="entry name" value="Acyl_CoA_acyltransferase"/>
</dbReference>
<evidence type="ECO:0000313" key="2">
    <source>
        <dbReference type="EMBL" id="MCM1989856.1"/>
    </source>
</evidence>
<name>A0A9J6P2V5_9CLOT</name>
<dbReference type="PANTHER" id="PTHR42919">
    <property type="entry name" value="N-ALPHA-ACETYLTRANSFERASE"/>
    <property type="match status" value="1"/>
</dbReference>
<dbReference type="RefSeq" id="WP_250858878.1">
    <property type="nucleotide sequence ID" value="NZ_JAGSOJ010000002.1"/>
</dbReference>
<gene>
    <name evidence="2" type="ORF">KDK92_08900</name>
</gene>